<keyword evidence="4 5" id="KW-0472">Membrane</keyword>
<reference evidence="7" key="1">
    <citation type="submission" date="2023-01" db="EMBL/GenBank/DDBJ databases">
        <title>Metagenome sequencing of chrysophaentin producing Chrysophaeum taylorii.</title>
        <authorList>
            <person name="Davison J."/>
            <person name="Bewley C."/>
        </authorList>
    </citation>
    <scope>NUCLEOTIDE SEQUENCE</scope>
    <source>
        <strain evidence="7">NIES-1699</strain>
    </source>
</reference>
<proteinExistence type="predicted"/>
<gene>
    <name evidence="7" type="ORF">CTAYLR_007474</name>
</gene>
<comment type="caution">
    <text evidence="7">The sequence shown here is derived from an EMBL/GenBank/DDBJ whole genome shotgun (WGS) entry which is preliminary data.</text>
</comment>
<dbReference type="PANTHER" id="PTHR12308:SF73">
    <property type="entry name" value="ANOCTAMIN"/>
    <property type="match status" value="1"/>
</dbReference>
<protein>
    <recommendedName>
        <fullName evidence="6">Anoctamin transmembrane domain-containing protein</fullName>
    </recommendedName>
</protein>
<accession>A0AAD7XMZ2</accession>
<dbReference type="AlphaFoldDB" id="A0AAD7XMZ2"/>
<feature type="transmembrane region" description="Helical" evidence="5">
    <location>
        <begin position="382"/>
        <end position="401"/>
    </location>
</feature>
<feature type="domain" description="Anoctamin transmembrane" evidence="6">
    <location>
        <begin position="257"/>
        <end position="677"/>
    </location>
</feature>
<evidence type="ECO:0000313" key="8">
    <source>
        <dbReference type="Proteomes" id="UP001230188"/>
    </source>
</evidence>
<feature type="transmembrane region" description="Helical" evidence="5">
    <location>
        <begin position="607"/>
        <end position="629"/>
    </location>
</feature>
<dbReference type="Proteomes" id="UP001230188">
    <property type="component" value="Unassembled WGS sequence"/>
</dbReference>
<evidence type="ECO:0000256" key="3">
    <source>
        <dbReference type="ARBA" id="ARBA00022989"/>
    </source>
</evidence>
<name>A0AAD7XMZ2_9STRA</name>
<dbReference type="Pfam" id="PF04547">
    <property type="entry name" value="Anoctamin"/>
    <property type="match status" value="1"/>
</dbReference>
<dbReference type="PANTHER" id="PTHR12308">
    <property type="entry name" value="ANOCTAMIN"/>
    <property type="match status" value="1"/>
</dbReference>
<feature type="transmembrane region" description="Helical" evidence="5">
    <location>
        <begin position="554"/>
        <end position="577"/>
    </location>
</feature>
<feature type="transmembrane region" description="Helical" evidence="5">
    <location>
        <begin position="257"/>
        <end position="279"/>
    </location>
</feature>
<evidence type="ECO:0000259" key="6">
    <source>
        <dbReference type="Pfam" id="PF04547"/>
    </source>
</evidence>
<sequence length="701" mass="78658">MEAPEYSFALVVPDHRKGPNLIQQLKAGSIMEGRQHKEAKEEGETLMPLSALITEALQGAGLETAVDHFEDHTIVLVRCPLKTARRLADGYQVLIDKHALAARARKAGTYFQGRKETGESLGQGGKMAVIEALLGYDEIDDKGAKNPYNFLHAPYTPEIESALARPPLTKLTLLMLTSRCVMKTILDDEHIKEHWERTTASSGRKLWTGLGSLTVDGNVSSAYALHEDEEREDLLKGIQTEHRIWSRRYERFVQKDIYAYFGVSVAFYFSFLSHYSRWLRYLAVGGVALHLGRHYDVDATTATLVTGSFGVLWCFAMLHSWNDRESRLALRWGMLSASSRDAQPRPNFVGLPGALDPVTGSKSEPYFPEASRASKQRLSQSIVAAGLLVALANIVFCKFLRLRLVSAGLPALPSTIVNAVFVFFLNNASLGIATRCAEAENHKYDADYEAAVFDYVFVFRVVNSYSALVYTAYLKSRFETCSFDDCFKDAGHSTMVFFLVQLTVGNCMEVAPAWLKFRKMKAKAVSKDVVSRANDQFSLAESPRIDILDDYLELCIQFGYCTLFFVCFPLAPLFALLNNLLEAKIDAVKRLSKRRPIPTNQTSIHTYTYACLVLSYCAIVNNAALVCFLKSAHYFPKIDDRFPLFVKSTLSLYALAIFFFRGSYKGLPYDVKLQLDRQQFLPIWRIYLGVRYFGASVEAGA</sequence>
<keyword evidence="3 5" id="KW-1133">Transmembrane helix</keyword>
<keyword evidence="8" id="KW-1185">Reference proteome</keyword>
<organism evidence="7 8">
    <name type="scientific">Chrysophaeum taylorii</name>
    <dbReference type="NCBI Taxonomy" id="2483200"/>
    <lineage>
        <taxon>Eukaryota</taxon>
        <taxon>Sar</taxon>
        <taxon>Stramenopiles</taxon>
        <taxon>Ochrophyta</taxon>
        <taxon>Pelagophyceae</taxon>
        <taxon>Pelagomonadales</taxon>
        <taxon>Pelagomonadaceae</taxon>
        <taxon>Chrysophaeum</taxon>
    </lineage>
</organism>
<dbReference type="InterPro" id="IPR049452">
    <property type="entry name" value="Anoctamin_TM"/>
</dbReference>
<feature type="transmembrane region" description="Helical" evidence="5">
    <location>
        <begin position="299"/>
        <end position="318"/>
    </location>
</feature>
<feature type="transmembrane region" description="Helical" evidence="5">
    <location>
        <begin position="407"/>
        <end position="425"/>
    </location>
</feature>
<evidence type="ECO:0000256" key="1">
    <source>
        <dbReference type="ARBA" id="ARBA00004141"/>
    </source>
</evidence>
<evidence type="ECO:0000256" key="2">
    <source>
        <dbReference type="ARBA" id="ARBA00022692"/>
    </source>
</evidence>
<evidence type="ECO:0000313" key="7">
    <source>
        <dbReference type="EMBL" id="KAJ8601815.1"/>
    </source>
</evidence>
<feature type="transmembrane region" description="Helical" evidence="5">
    <location>
        <begin position="641"/>
        <end position="660"/>
    </location>
</feature>
<dbReference type="InterPro" id="IPR007632">
    <property type="entry name" value="Anoctamin"/>
</dbReference>
<evidence type="ECO:0000256" key="5">
    <source>
        <dbReference type="SAM" id="Phobius"/>
    </source>
</evidence>
<dbReference type="GO" id="GO:0016020">
    <property type="term" value="C:membrane"/>
    <property type="evidence" value="ECO:0007669"/>
    <property type="project" value="UniProtKB-SubCell"/>
</dbReference>
<dbReference type="GO" id="GO:0005254">
    <property type="term" value="F:chloride channel activity"/>
    <property type="evidence" value="ECO:0007669"/>
    <property type="project" value="TreeGrafter"/>
</dbReference>
<keyword evidence="2 5" id="KW-0812">Transmembrane</keyword>
<comment type="subcellular location">
    <subcellularLocation>
        <location evidence="1">Membrane</location>
        <topology evidence="1">Multi-pass membrane protein</topology>
    </subcellularLocation>
</comment>
<evidence type="ECO:0000256" key="4">
    <source>
        <dbReference type="ARBA" id="ARBA00023136"/>
    </source>
</evidence>
<dbReference type="EMBL" id="JAQMWT010000402">
    <property type="protein sequence ID" value="KAJ8601815.1"/>
    <property type="molecule type" value="Genomic_DNA"/>
</dbReference>